<dbReference type="RefSeq" id="WP_068652186.1">
    <property type="nucleotide sequence ID" value="NZ_CP043611.1"/>
</dbReference>
<dbReference type="InterPro" id="IPR002577">
    <property type="entry name" value="HTH_HxlR"/>
</dbReference>
<dbReference type="PANTHER" id="PTHR33204">
    <property type="entry name" value="TRANSCRIPTIONAL REGULATOR, MARR FAMILY"/>
    <property type="match status" value="1"/>
</dbReference>
<keyword evidence="2" id="KW-0238">DNA-binding</keyword>
<reference evidence="5 6" key="1">
    <citation type="submission" date="2016-03" db="EMBL/GenBank/DDBJ databases">
        <title>Draft genome sequence of Paenibacillus antarcticus CECT 5836.</title>
        <authorList>
            <person name="Shin S.-K."/>
            <person name="Yi H."/>
        </authorList>
    </citation>
    <scope>NUCLEOTIDE SEQUENCE [LARGE SCALE GENOMIC DNA]</scope>
    <source>
        <strain evidence="5 6">CECT 5836</strain>
    </source>
</reference>
<dbReference type="SUPFAM" id="SSF46785">
    <property type="entry name" value="Winged helix' DNA-binding domain"/>
    <property type="match status" value="1"/>
</dbReference>
<dbReference type="Pfam" id="PF01638">
    <property type="entry name" value="HxlR"/>
    <property type="match status" value="1"/>
</dbReference>
<dbReference type="Proteomes" id="UP000077355">
    <property type="component" value="Unassembled WGS sequence"/>
</dbReference>
<evidence type="ECO:0000256" key="3">
    <source>
        <dbReference type="ARBA" id="ARBA00023163"/>
    </source>
</evidence>
<dbReference type="PROSITE" id="PS51118">
    <property type="entry name" value="HTH_HXLR"/>
    <property type="match status" value="1"/>
</dbReference>
<dbReference type="PANTHER" id="PTHR33204:SF37">
    <property type="entry name" value="HTH-TYPE TRANSCRIPTIONAL REGULATOR YODB"/>
    <property type="match status" value="1"/>
</dbReference>
<dbReference type="Gene3D" id="1.10.10.10">
    <property type="entry name" value="Winged helix-like DNA-binding domain superfamily/Winged helix DNA-binding domain"/>
    <property type="match status" value="1"/>
</dbReference>
<name>A0A168KWV1_9BACL</name>
<feature type="domain" description="HTH hxlR-type" evidence="4">
    <location>
        <begin position="10"/>
        <end position="105"/>
    </location>
</feature>
<dbReference type="AlphaFoldDB" id="A0A168KWV1"/>
<sequence length="105" mass="12337">MTKEVHNEAFKRIEKGYQILGKRWSGLIIYTLVDEPKRFSEVHARIPVLSKRMLNERLKELEDCGIVIRNVISDRPVRIEYSLTRMGTELAVALKPVEVWSNKWL</sequence>
<dbReference type="OrthoDB" id="9800966at2"/>
<dbReference type="EMBL" id="LVJI01000035">
    <property type="protein sequence ID" value="OAB42564.1"/>
    <property type="molecule type" value="Genomic_DNA"/>
</dbReference>
<organism evidence="5 6">
    <name type="scientific">Paenibacillus antarcticus</name>
    <dbReference type="NCBI Taxonomy" id="253703"/>
    <lineage>
        <taxon>Bacteria</taxon>
        <taxon>Bacillati</taxon>
        <taxon>Bacillota</taxon>
        <taxon>Bacilli</taxon>
        <taxon>Bacillales</taxon>
        <taxon>Paenibacillaceae</taxon>
        <taxon>Paenibacillus</taxon>
    </lineage>
</organism>
<keyword evidence="6" id="KW-1185">Reference proteome</keyword>
<accession>A0A168KWV1</accession>
<comment type="caution">
    <text evidence="5">The sequence shown here is derived from an EMBL/GenBank/DDBJ whole genome shotgun (WGS) entry which is preliminary data.</text>
</comment>
<keyword evidence="1" id="KW-0805">Transcription regulation</keyword>
<evidence type="ECO:0000313" key="5">
    <source>
        <dbReference type="EMBL" id="OAB42564.1"/>
    </source>
</evidence>
<evidence type="ECO:0000313" key="6">
    <source>
        <dbReference type="Proteomes" id="UP000077355"/>
    </source>
</evidence>
<keyword evidence="3" id="KW-0804">Transcription</keyword>
<dbReference type="InterPro" id="IPR036390">
    <property type="entry name" value="WH_DNA-bd_sf"/>
</dbReference>
<evidence type="ECO:0000259" key="4">
    <source>
        <dbReference type="PROSITE" id="PS51118"/>
    </source>
</evidence>
<gene>
    <name evidence="5" type="ORF">PBAT_19910</name>
</gene>
<dbReference type="InterPro" id="IPR036388">
    <property type="entry name" value="WH-like_DNA-bd_sf"/>
</dbReference>
<proteinExistence type="predicted"/>
<dbReference type="GO" id="GO:0003677">
    <property type="term" value="F:DNA binding"/>
    <property type="evidence" value="ECO:0007669"/>
    <property type="project" value="UniProtKB-KW"/>
</dbReference>
<evidence type="ECO:0000256" key="1">
    <source>
        <dbReference type="ARBA" id="ARBA00023015"/>
    </source>
</evidence>
<evidence type="ECO:0000256" key="2">
    <source>
        <dbReference type="ARBA" id="ARBA00023125"/>
    </source>
</evidence>
<protein>
    <submittedName>
        <fullName evidence="5">HxlR family transcriptional regulator</fullName>
    </submittedName>
</protein>